<evidence type="ECO:0000256" key="2">
    <source>
        <dbReference type="ARBA" id="ARBA00012438"/>
    </source>
</evidence>
<keyword evidence="5" id="KW-0802">TPR repeat</keyword>
<keyword evidence="3" id="KW-0808">Transferase</keyword>
<dbReference type="RefSeq" id="WP_308347261.1">
    <property type="nucleotide sequence ID" value="NZ_CP129971.1"/>
</dbReference>
<dbReference type="PANTHER" id="PTHR42878:SF15">
    <property type="entry name" value="BACTERIOPHYTOCHROME"/>
    <property type="match status" value="1"/>
</dbReference>
<keyword evidence="7" id="KW-0472">Membrane</keyword>
<dbReference type="SUPFAM" id="SSF55874">
    <property type="entry name" value="ATPase domain of HSP90 chaperone/DNA topoisomerase II/histidine kinase"/>
    <property type="match status" value="1"/>
</dbReference>
<dbReference type="SUPFAM" id="SSF48452">
    <property type="entry name" value="TPR-like"/>
    <property type="match status" value="3"/>
</dbReference>
<dbReference type="EC" id="2.7.13.3" evidence="2"/>
<dbReference type="InterPro" id="IPR011990">
    <property type="entry name" value="TPR-like_helical_dom_sf"/>
</dbReference>
<dbReference type="InterPro" id="IPR036097">
    <property type="entry name" value="HisK_dim/P_sf"/>
</dbReference>
<dbReference type="Gene3D" id="1.10.287.130">
    <property type="match status" value="1"/>
</dbReference>
<dbReference type="SMART" id="SM00028">
    <property type="entry name" value="TPR"/>
    <property type="match status" value="7"/>
</dbReference>
<dbReference type="PROSITE" id="PS50005">
    <property type="entry name" value="TPR"/>
    <property type="match status" value="1"/>
</dbReference>
<dbReference type="PRINTS" id="PR00344">
    <property type="entry name" value="BCTRLSENSOR"/>
</dbReference>
<proteinExistence type="predicted"/>
<dbReference type="GO" id="GO:0030295">
    <property type="term" value="F:protein kinase activator activity"/>
    <property type="evidence" value="ECO:0007669"/>
    <property type="project" value="TreeGrafter"/>
</dbReference>
<feature type="coiled-coil region" evidence="6">
    <location>
        <begin position="565"/>
        <end position="610"/>
    </location>
</feature>
<evidence type="ECO:0000256" key="7">
    <source>
        <dbReference type="SAM" id="Phobius"/>
    </source>
</evidence>
<keyword evidence="4 9" id="KW-0418">Kinase</keyword>
<dbReference type="Proteomes" id="UP001230496">
    <property type="component" value="Chromosome"/>
</dbReference>
<dbReference type="PROSITE" id="PS50109">
    <property type="entry name" value="HIS_KIN"/>
    <property type="match status" value="1"/>
</dbReference>
<gene>
    <name evidence="9" type="ORF">QYS49_36040</name>
</gene>
<evidence type="ECO:0000256" key="6">
    <source>
        <dbReference type="SAM" id="Coils"/>
    </source>
</evidence>
<keyword evidence="10" id="KW-1185">Reference proteome</keyword>
<comment type="catalytic activity">
    <reaction evidence="1">
        <text>ATP + protein L-histidine = ADP + protein N-phospho-L-histidine.</text>
        <dbReference type="EC" id="2.7.13.3"/>
    </reaction>
</comment>
<protein>
    <recommendedName>
        <fullName evidence="2">histidine kinase</fullName>
        <ecNumber evidence="2">2.7.13.3</ecNumber>
    </recommendedName>
</protein>
<keyword evidence="6" id="KW-0175">Coiled coil</keyword>
<dbReference type="GO" id="GO:0007234">
    <property type="term" value="P:osmosensory signaling via phosphorelay pathway"/>
    <property type="evidence" value="ECO:0007669"/>
    <property type="project" value="TreeGrafter"/>
</dbReference>
<keyword evidence="7" id="KW-1133">Transmembrane helix</keyword>
<evidence type="ECO:0000256" key="3">
    <source>
        <dbReference type="ARBA" id="ARBA00022679"/>
    </source>
</evidence>
<name>A0AA51N8J9_9BACT</name>
<feature type="repeat" description="TPR" evidence="5">
    <location>
        <begin position="59"/>
        <end position="92"/>
    </location>
</feature>
<reference evidence="9 10" key="1">
    <citation type="submission" date="2023-08" db="EMBL/GenBank/DDBJ databases">
        <title>Comparative genomics and taxonomic characterization of three novel marine species of genus Marivirga.</title>
        <authorList>
            <person name="Muhammad N."/>
            <person name="Kim S.-G."/>
        </authorList>
    </citation>
    <scope>NUCLEOTIDE SEQUENCE [LARGE SCALE GENOMIC DNA]</scope>
    <source>
        <strain evidence="9 10">BDSF4-3</strain>
    </source>
</reference>
<evidence type="ECO:0000256" key="1">
    <source>
        <dbReference type="ARBA" id="ARBA00000085"/>
    </source>
</evidence>
<evidence type="ECO:0000256" key="4">
    <source>
        <dbReference type="ARBA" id="ARBA00022777"/>
    </source>
</evidence>
<dbReference type="InterPro" id="IPR004358">
    <property type="entry name" value="Sig_transdc_His_kin-like_C"/>
</dbReference>
<evidence type="ECO:0000313" key="9">
    <source>
        <dbReference type="EMBL" id="WMN10806.1"/>
    </source>
</evidence>
<dbReference type="InterPro" id="IPR019734">
    <property type="entry name" value="TPR_rpt"/>
</dbReference>
<dbReference type="KEGG" id="msaa:QYS49_36040"/>
<dbReference type="AlphaFoldDB" id="A0AA51N8J9"/>
<dbReference type="Pfam" id="PF13424">
    <property type="entry name" value="TPR_12"/>
    <property type="match status" value="1"/>
</dbReference>
<dbReference type="GO" id="GO:0000156">
    <property type="term" value="F:phosphorelay response regulator activity"/>
    <property type="evidence" value="ECO:0007669"/>
    <property type="project" value="TreeGrafter"/>
</dbReference>
<dbReference type="Pfam" id="PF02518">
    <property type="entry name" value="HATPase_c"/>
    <property type="match status" value="1"/>
</dbReference>
<dbReference type="InterPro" id="IPR050351">
    <property type="entry name" value="BphY/WalK/GraS-like"/>
</dbReference>
<evidence type="ECO:0000259" key="8">
    <source>
        <dbReference type="PROSITE" id="PS50109"/>
    </source>
</evidence>
<feature type="transmembrane region" description="Helical" evidence="7">
    <location>
        <begin position="541"/>
        <end position="562"/>
    </location>
</feature>
<dbReference type="SUPFAM" id="SSF47384">
    <property type="entry name" value="Homodimeric domain of signal transducing histidine kinase"/>
    <property type="match status" value="1"/>
</dbReference>
<dbReference type="InterPro" id="IPR036890">
    <property type="entry name" value="HATPase_C_sf"/>
</dbReference>
<dbReference type="Gene3D" id="1.25.40.10">
    <property type="entry name" value="Tetratricopeptide repeat domain"/>
    <property type="match status" value="3"/>
</dbReference>
<organism evidence="9 10">
    <name type="scientific">Marivirga salinarum</name>
    <dbReference type="NCBI Taxonomy" id="3059078"/>
    <lineage>
        <taxon>Bacteria</taxon>
        <taxon>Pseudomonadati</taxon>
        <taxon>Bacteroidota</taxon>
        <taxon>Cytophagia</taxon>
        <taxon>Cytophagales</taxon>
        <taxon>Marivirgaceae</taxon>
        <taxon>Marivirga</taxon>
    </lineage>
</organism>
<evidence type="ECO:0000313" key="10">
    <source>
        <dbReference type="Proteomes" id="UP001230496"/>
    </source>
</evidence>
<dbReference type="InterPro" id="IPR003594">
    <property type="entry name" value="HATPase_dom"/>
</dbReference>
<dbReference type="EMBL" id="CP129971">
    <property type="protein sequence ID" value="WMN10806.1"/>
    <property type="molecule type" value="Genomic_DNA"/>
</dbReference>
<evidence type="ECO:0000256" key="5">
    <source>
        <dbReference type="PROSITE-ProRule" id="PRU00339"/>
    </source>
</evidence>
<sequence length="863" mass="99398">MIVTMDLFGQNLNSTNESTLKRLLQESDKNWHNDIPKAQKAARKAFHMLKNETNPKLKAETYRQYGISFYSDLKYDSAIYYYEKATKIAIENDLEIYKYLSTTTSAMEKTGRFMDAITMIDKRIDRVETSTIELFNLLMFKLSASISIGLTEKSDSIIQVAESLVQNIDSENSLRTLNKLKGRYYHLTAQYDKSDSIFYQLLEYYQNSNNQMDIAELNLLLAETAMEISQYNKSSDLLIKSQAIYDSLGYEFGQANIHLFKGILLSWMGNYNDASDYIFKSLEVFEKSKNRNAIMIAYYELGWIFHSMKMEERAKKYLNLSLNIARNINNIKYMGNVHNAYGSLYTDLEKYDSAILHFDSAILYSNKTLSLASMSAAKFNKAVVLEKLGENKEALNLYRFSYKVDEKLENTIGLIEGEWVLGEYFMKMNQYDSAQYYFNLGEKHAIDLDEKYFLLKIYEAQANLYTIKNMHKTASEYLLKALKTQQILSEENKTLELATLETTYDLKNKEKELALLNLQKKNNEQIIALNQKTIDSQRNTLIVLAIGIILLIILSYIIFRYLKVKTKTNLQLRELNNQIQEKQEEILAQSEELKEANDQVHELNQFLEKRVKERTLALEDALSELDHFFYRASHDFRGPLTTLMGLVGISKGYNLSEDASKLFNQVDLTVKKLDGMVKKLQAVSFLGDFENLKSPQTLEMEKEINQIADEVIKTKSIDGVKYNYDLRINSSVKSVLFYPVILQICLSNLIENSLVFNKSDKIEITIDAKVKDDHLILSVKDNGIGISEDIQEEVFHMFKRTSQTSTGNGLGLYLVKKATNKLNGEIQLKSDTRNGSTFTLIFPLTGIEPNSKRVSKKIHISEY</sequence>
<keyword evidence="7" id="KW-0812">Transmembrane</keyword>
<dbReference type="PANTHER" id="PTHR42878">
    <property type="entry name" value="TWO-COMPONENT HISTIDINE KINASE"/>
    <property type="match status" value="1"/>
</dbReference>
<dbReference type="GO" id="GO:0000155">
    <property type="term" value="F:phosphorelay sensor kinase activity"/>
    <property type="evidence" value="ECO:0007669"/>
    <property type="project" value="InterPro"/>
</dbReference>
<dbReference type="InterPro" id="IPR005467">
    <property type="entry name" value="His_kinase_dom"/>
</dbReference>
<accession>A0AA51N8J9</accession>
<dbReference type="SMART" id="SM00387">
    <property type="entry name" value="HATPase_c"/>
    <property type="match status" value="1"/>
</dbReference>
<feature type="domain" description="Histidine kinase" evidence="8">
    <location>
        <begin position="631"/>
        <end position="846"/>
    </location>
</feature>
<dbReference type="Gene3D" id="3.30.565.10">
    <property type="entry name" value="Histidine kinase-like ATPase, C-terminal domain"/>
    <property type="match status" value="1"/>
</dbReference>